<evidence type="ECO:0000256" key="1">
    <source>
        <dbReference type="SAM" id="Phobius"/>
    </source>
</evidence>
<organism evidence="2 3">
    <name type="scientific">Yoonia maricola</name>
    <dbReference type="NCBI Taxonomy" id="420999"/>
    <lineage>
        <taxon>Bacteria</taxon>
        <taxon>Pseudomonadati</taxon>
        <taxon>Pseudomonadota</taxon>
        <taxon>Alphaproteobacteria</taxon>
        <taxon>Rhodobacterales</taxon>
        <taxon>Paracoccaceae</taxon>
        <taxon>Yoonia</taxon>
    </lineage>
</organism>
<dbReference type="RefSeq" id="WP_100366449.1">
    <property type="nucleotide sequence ID" value="NZ_PGTY01000001.1"/>
</dbReference>
<keyword evidence="3" id="KW-1185">Reference proteome</keyword>
<keyword evidence="1" id="KW-1133">Transmembrane helix</keyword>
<accession>A0A2M8WKS1</accession>
<comment type="caution">
    <text evidence="2">The sequence shown here is derived from an EMBL/GenBank/DDBJ whole genome shotgun (WGS) entry which is preliminary data.</text>
</comment>
<dbReference type="AlphaFoldDB" id="A0A2M8WKS1"/>
<feature type="transmembrane region" description="Helical" evidence="1">
    <location>
        <begin position="39"/>
        <end position="59"/>
    </location>
</feature>
<dbReference type="Proteomes" id="UP000228531">
    <property type="component" value="Unassembled WGS sequence"/>
</dbReference>
<reference evidence="2 3" key="1">
    <citation type="submission" date="2017-11" db="EMBL/GenBank/DDBJ databases">
        <title>Genomic Encyclopedia of Archaeal and Bacterial Type Strains, Phase II (KMG-II): From Individual Species to Whole Genera.</title>
        <authorList>
            <person name="Goeker M."/>
        </authorList>
    </citation>
    <scope>NUCLEOTIDE SEQUENCE [LARGE SCALE GENOMIC DNA]</scope>
    <source>
        <strain evidence="2 3">DSM 29128</strain>
    </source>
</reference>
<evidence type="ECO:0000313" key="3">
    <source>
        <dbReference type="Proteomes" id="UP000228531"/>
    </source>
</evidence>
<gene>
    <name evidence="2" type="ORF">BC777_0361</name>
</gene>
<dbReference type="EMBL" id="PGTY01000001">
    <property type="protein sequence ID" value="PJI91532.1"/>
    <property type="molecule type" value="Genomic_DNA"/>
</dbReference>
<sequence>MTAKPHIDGTARARAGVPLARAQRLAEKADAKSRSDKSFLPLISAILGLAVLGTAGYFYSGSGVSPAVDAAKVSVVSSADTADQSAVLNASPLEETVERTVAAVPEKPEAVVANVDPTAPLAPRPALAPCVQSVEQQLFSLHNANDQGAVWDVKRQHIRDAVQSVLDCDVASFDLTGDFELAASDLADLQINWDRSAANLKLTVVDSVAPAAQDVAYTDDGQPIAFIVN</sequence>
<proteinExistence type="predicted"/>
<dbReference type="OrthoDB" id="9859788at2"/>
<protein>
    <submittedName>
        <fullName evidence="2">Uncharacterized protein</fullName>
    </submittedName>
</protein>
<evidence type="ECO:0000313" key="2">
    <source>
        <dbReference type="EMBL" id="PJI91532.1"/>
    </source>
</evidence>
<keyword evidence="1" id="KW-0472">Membrane</keyword>
<name>A0A2M8WKS1_9RHOB</name>
<keyword evidence="1" id="KW-0812">Transmembrane</keyword>